<evidence type="ECO:0000313" key="2">
    <source>
        <dbReference type="Proteomes" id="UP000462931"/>
    </source>
</evidence>
<evidence type="ECO:0000313" key="1">
    <source>
        <dbReference type="EMBL" id="MRX47990.1"/>
    </source>
</evidence>
<dbReference type="AlphaFoldDB" id="A0A7K0FRR2"/>
<proteinExistence type="predicted"/>
<dbReference type="Proteomes" id="UP000462931">
    <property type="component" value="Unassembled WGS sequence"/>
</dbReference>
<dbReference type="RefSeq" id="WP_154288096.1">
    <property type="nucleotide sequence ID" value="NZ_WKJI01000003.1"/>
</dbReference>
<name>A0A7K0FRR2_9SPHI</name>
<protein>
    <submittedName>
        <fullName evidence="1">Uncharacterized protein</fullName>
    </submittedName>
</protein>
<keyword evidence="2" id="KW-1185">Reference proteome</keyword>
<accession>A0A7K0FRR2</accession>
<comment type="caution">
    <text evidence="1">The sequence shown here is derived from an EMBL/GenBank/DDBJ whole genome shotgun (WGS) entry which is preliminary data.</text>
</comment>
<dbReference type="EMBL" id="WKJI01000003">
    <property type="protein sequence ID" value="MRX47990.1"/>
    <property type="molecule type" value="Genomic_DNA"/>
</dbReference>
<gene>
    <name evidence="1" type="ORF">GJJ64_12385</name>
</gene>
<organism evidence="1 2">
    <name type="scientific">Pedobacter puniceum</name>
    <dbReference type="NCBI Taxonomy" id="2666136"/>
    <lineage>
        <taxon>Bacteria</taxon>
        <taxon>Pseudomonadati</taxon>
        <taxon>Bacteroidota</taxon>
        <taxon>Sphingobacteriia</taxon>
        <taxon>Sphingobacteriales</taxon>
        <taxon>Sphingobacteriaceae</taxon>
        <taxon>Pedobacter</taxon>
    </lineage>
</organism>
<reference evidence="1 2" key="1">
    <citation type="submission" date="2019-11" db="EMBL/GenBank/DDBJ databases">
        <authorList>
            <person name="Cheng Q."/>
            <person name="Yang Z."/>
        </authorList>
    </citation>
    <scope>NUCLEOTIDE SEQUENCE [LARGE SCALE GENOMIC DNA]</scope>
    <source>
        <strain evidence="1 2">HX-22-1</strain>
    </source>
</reference>
<sequence length="64" mass="7440">MGKSKKMIKQPTADFEKSEIDLLKNALKKSYTERFFIMTSLMKLDSMFRNAKITHQPDVKTNKG</sequence>